<evidence type="ECO:0000313" key="1">
    <source>
        <dbReference type="EMBL" id="CAB4155687.1"/>
    </source>
</evidence>
<sequence length="74" mass="8424">MKHKVFEAEPITYVDGRVQWIVSDDRWEINDITCANKEHAVRLAAALNAMVEHGLSQQHAELIARDLRTRKVGA</sequence>
<gene>
    <name evidence="1" type="ORF">UFOVP665_20</name>
</gene>
<accession>A0A6J5NAD1</accession>
<proteinExistence type="predicted"/>
<name>A0A6J5NAD1_9CAUD</name>
<reference evidence="1" key="1">
    <citation type="submission" date="2020-04" db="EMBL/GenBank/DDBJ databases">
        <authorList>
            <person name="Chiriac C."/>
            <person name="Salcher M."/>
            <person name="Ghai R."/>
            <person name="Kavagutti S V."/>
        </authorList>
    </citation>
    <scope>NUCLEOTIDE SEQUENCE</scope>
</reference>
<protein>
    <submittedName>
        <fullName evidence="1">Uncharacterized protein</fullName>
    </submittedName>
</protein>
<dbReference type="EMBL" id="LR796640">
    <property type="protein sequence ID" value="CAB4155687.1"/>
    <property type="molecule type" value="Genomic_DNA"/>
</dbReference>
<organism evidence="1">
    <name type="scientific">uncultured Caudovirales phage</name>
    <dbReference type="NCBI Taxonomy" id="2100421"/>
    <lineage>
        <taxon>Viruses</taxon>
        <taxon>Duplodnaviria</taxon>
        <taxon>Heunggongvirae</taxon>
        <taxon>Uroviricota</taxon>
        <taxon>Caudoviricetes</taxon>
        <taxon>Peduoviridae</taxon>
        <taxon>Maltschvirus</taxon>
        <taxon>Maltschvirus maltsch</taxon>
    </lineage>
</organism>